<dbReference type="NCBIfam" id="TIGR00254">
    <property type="entry name" value="GGDEF"/>
    <property type="match status" value="1"/>
</dbReference>
<dbReference type="FunFam" id="3.30.70.270:FF:000001">
    <property type="entry name" value="Diguanylate cyclase domain protein"/>
    <property type="match status" value="1"/>
</dbReference>
<keyword evidence="6 8" id="KW-0472">Membrane</keyword>
<keyword evidence="3" id="KW-1003">Cell membrane</keyword>
<dbReference type="PANTHER" id="PTHR45138:SF9">
    <property type="entry name" value="DIGUANYLATE CYCLASE DGCM-RELATED"/>
    <property type="match status" value="1"/>
</dbReference>
<dbReference type="Proteomes" id="UP000270342">
    <property type="component" value="Unassembled WGS sequence"/>
</dbReference>
<dbReference type="AlphaFoldDB" id="A0A494Y715"/>
<dbReference type="InterPro" id="IPR050469">
    <property type="entry name" value="Diguanylate_Cyclase"/>
</dbReference>
<evidence type="ECO:0000313" key="11">
    <source>
        <dbReference type="Proteomes" id="UP000270342"/>
    </source>
</evidence>
<dbReference type="CDD" id="cd12914">
    <property type="entry name" value="PDC1_DGC_like"/>
    <property type="match status" value="1"/>
</dbReference>
<evidence type="ECO:0000259" key="9">
    <source>
        <dbReference type="PROSITE" id="PS50887"/>
    </source>
</evidence>
<dbReference type="GO" id="GO:0043709">
    <property type="term" value="P:cell adhesion involved in single-species biofilm formation"/>
    <property type="evidence" value="ECO:0007669"/>
    <property type="project" value="TreeGrafter"/>
</dbReference>
<evidence type="ECO:0000256" key="5">
    <source>
        <dbReference type="ARBA" id="ARBA00022989"/>
    </source>
</evidence>
<evidence type="ECO:0000256" key="3">
    <source>
        <dbReference type="ARBA" id="ARBA00022475"/>
    </source>
</evidence>
<dbReference type="PANTHER" id="PTHR45138">
    <property type="entry name" value="REGULATORY COMPONENTS OF SENSORY TRANSDUCTION SYSTEM"/>
    <property type="match status" value="1"/>
</dbReference>
<dbReference type="InterPro" id="IPR043128">
    <property type="entry name" value="Rev_trsase/Diguanyl_cyclase"/>
</dbReference>
<dbReference type="InterPro" id="IPR029787">
    <property type="entry name" value="Nucleotide_cyclase"/>
</dbReference>
<organism evidence="10 11">
    <name type="scientific">Pararobbsia silviterrae</name>
    <dbReference type="NCBI Taxonomy" id="1792498"/>
    <lineage>
        <taxon>Bacteria</taxon>
        <taxon>Pseudomonadati</taxon>
        <taxon>Pseudomonadota</taxon>
        <taxon>Betaproteobacteria</taxon>
        <taxon>Burkholderiales</taxon>
        <taxon>Burkholderiaceae</taxon>
        <taxon>Pararobbsia</taxon>
    </lineage>
</organism>
<reference evidence="10 11" key="1">
    <citation type="submission" date="2018-10" db="EMBL/GenBank/DDBJ databases">
        <title>Robbsia sp. DHC34, isolated from soil.</title>
        <authorList>
            <person name="Gao Z.-H."/>
            <person name="Qiu L.-H."/>
        </authorList>
    </citation>
    <scope>NUCLEOTIDE SEQUENCE [LARGE SCALE GENOMIC DNA]</scope>
    <source>
        <strain evidence="10 11">DHC34</strain>
    </source>
</reference>
<proteinExistence type="predicted"/>
<dbReference type="GO" id="GO:1902201">
    <property type="term" value="P:negative regulation of bacterial-type flagellum-dependent cell motility"/>
    <property type="evidence" value="ECO:0007669"/>
    <property type="project" value="TreeGrafter"/>
</dbReference>
<evidence type="ECO:0000256" key="4">
    <source>
        <dbReference type="ARBA" id="ARBA00022692"/>
    </source>
</evidence>
<evidence type="ECO:0000256" key="8">
    <source>
        <dbReference type="SAM" id="Phobius"/>
    </source>
</evidence>
<protein>
    <recommendedName>
        <fullName evidence="2">diguanylate cyclase</fullName>
        <ecNumber evidence="2">2.7.7.65</ecNumber>
    </recommendedName>
</protein>
<comment type="catalytic activity">
    <reaction evidence="7">
        <text>2 GTP = 3',3'-c-di-GMP + 2 diphosphate</text>
        <dbReference type="Rhea" id="RHEA:24898"/>
        <dbReference type="ChEBI" id="CHEBI:33019"/>
        <dbReference type="ChEBI" id="CHEBI:37565"/>
        <dbReference type="ChEBI" id="CHEBI:58805"/>
        <dbReference type="EC" id="2.7.7.65"/>
    </reaction>
</comment>
<feature type="domain" description="GGDEF" evidence="9">
    <location>
        <begin position="375"/>
        <end position="516"/>
    </location>
</feature>
<dbReference type="EMBL" id="RBZU01000004">
    <property type="protein sequence ID" value="RKP55720.1"/>
    <property type="molecule type" value="Genomic_DNA"/>
</dbReference>
<keyword evidence="4 8" id="KW-0812">Transmembrane</keyword>
<keyword evidence="11" id="KW-1185">Reference proteome</keyword>
<dbReference type="CDD" id="cd12915">
    <property type="entry name" value="PDC2_DGC_like"/>
    <property type="match status" value="1"/>
</dbReference>
<evidence type="ECO:0000256" key="2">
    <source>
        <dbReference type="ARBA" id="ARBA00012528"/>
    </source>
</evidence>
<comment type="caution">
    <text evidence="10">The sequence shown here is derived from an EMBL/GenBank/DDBJ whole genome shotgun (WGS) entry which is preliminary data.</text>
</comment>
<dbReference type="OrthoDB" id="9813903at2"/>
<evidence type="ECO:0000256" key="7">
    <source>
        <dbReference type="ARBA" id="ARBA00034247"/>
    </source>
</evidence>
<dbReference type="CDD" id="cd01949">
    <property type="entry name" value="GGDEF"/>
    <property type="match status" value="1"/>
</dbReference>
<accession>A0A494Y715</accession>
<sequence>MDGHAPLPDRLEGAHERAARPFVRLARLHRYVTAAGAFIAVVMLGLCVTALYEGRQEALLRARDTSRNLLQILEKDISRNVEIYDLSLKWMLDSSQRPDVLALPTPLQREILFDRSTQAKYLGAMLVVDAKGHIVIDSASVKPRKADLSDRDYFTVHRDDPHVGLYLSRPFQSRLRNGEWSVALSRRINNPDGSFKGVALVAISLAYFKDLLAGLDIGPHGVVLLLRDDGSIIIRQPFREADVGVQVVAPSVATIDLSVESGTYVAKGALDGVTRLFSYERVPGLPVVAIVAPAEDDILGTWRKRSLVIGGLMAIFSVAFVGVSMLLARELRQRASAQSRLIEQATHDKLTGVSNRHALDAMLAAAWRKARRDKSSISALFIDIDKFKAYNDFYGHAAGDVALAEVAKAIAASVRRPFDIVGRYGGEEFVVGLPDTPLDGAVRIAEAIREGVQQLAIPHTQHAYGVVTVSVGVASAVPESIAHRGLHQVDALLRLADAALYTAKNEGRNAVRIAATTQPAEAAGEVA</sequence>
<dbReference type="GO" id="GO:0005886">
    <property type="term" value="C:plasma membrane"/>
    <property type="evidence" value="ECO:0007669"/>
    <property type="project" value="UniProtKB-SubCell"/>
</dbReference>
<keyword evidence="5 8" id="KW-1133">Transmembrane helix</keyword>
<dbReference type="Pfam" id="PF02743">
    <property type="entry name" value="dCache_1"/>
    <property type="match status" value="1"/>
</dbReference>
<dbReference type="InterPro" id="IPR000160">
    <property type="entry name" value="GGDEF_dom"/>
</dbReference>
<evidence type="ECO:0000256" key="1">
    <source>
        <dbReference type="ARBA" id="ARBA00004651"/>
    </source>
</evidence>
<dbReference type="PROSITE" id="PS50887">
    <property type="entry name" value="GGDEF"/>
    <property type="match status" value="1"/>
</dbReference>
<dbReference type="RefSeq" id="WP_121086293.1">
    <property type="nucleotide sequence ID" value="NZ_RBZU01000004.1"/>
</dbReference>
<evidence type="ECO:0000313" key="10">
    <source>
        <dbReference type="EMBL" id="RKP55720.1"/>
    </source>
</evidence>
<dbReference type="GO" id="GO:0052621">
    <property type="term" value="F:diguanylate cyclase activity"/>
    <property type="evidence" value="ECO:0007669"/>
    <property type="project" value="UniProtKB-EC"/>
</dbReference>
<dbReference type="EC" id="2.7.7.65" evidence="2"/>
<evidence type="ECO:0000256" key="6">
    <source>
        <dbReference type="ARBA" id="ARBA00023136"/>
    </source>
</evidence>
<dbReference type="SMART" id="SM00267">
    <property type="entry name" value="GGDEF"/>
    <property type="match status" value="1"/>
</dbReference>
<name>A0A494Y715_9BURK</name>
<dbReference type="SUPFAM" id="SSF55073">
    <property type="entry name" value="Nucleotide cyclase"/>
    <property type="match status" value="1"/>
</dbReference>
<feature type="transmembrane region" description="Helical" evidence="8">
    <location>
        <begin position="31"/>
        <end position="52"/>
    </location>
</feature>
<dbReference type="Gene3D" id="3.30.450.20">
    <property type="entry name" value="PAS domain"/>
    <property type="match status" value="2"/>
</dbReference>
<dbReference type="InterPro" id="IPR033479">
    <property type="entry name" value="dCache_1"/>
</dbReference>
<gene>
    <name evidence="10" type="ORF">D7S86_10870</name>
</gene>
<feature type="transmembrane region" description="Helical" evidence="8">
    <location>
        <begin position="307"/>
        <end position="328"/>
    </location>
</feature>
<comment type="subcellular location">
    <subcellularLocation>
        <location evidence="1">Cell membrane</location>
        <topology evidence="1">Multi-pass membrane protein</topology>
    </subcellularLocation>
</comment>
<dbReference type="Pfam" id="PF00990">
    <property type="entry name" value="GGDEF"/>
    <property type="match status" value="1"/>
</dbReference>
<dbReference type="Gene3D" id="3.30.70.270">
    <property type="match status" value="1"/>
</dbReference>